<keyword evidence="6" id="KW-1185">Reference proteome</keyword>
<dbReference type="RefSeq" id="WP_394829393.1">
    <property type="nucleotide sequence ID" value="NZ_CP089984.1"/>
</dbReference>
<keyword evidence="3" id="KW-0804">Transcription</keyword>
<accession>A0ABZ2MBC7</accession>
<keyword evidence="1" id="KW-0805">Transcription regulation</keyword>
<dbReference type="InterPro" id="IPR001845">
    <property type="entry name" value="HTH_ArsR_DNA-bd_dom"/>
</dbReference>
<feature type="domain" description="HTH arsR-type" evidence="4">
    <location>
        <begin position="23"/>
        <end position="119"/>
    </location>
</feature>
<evidence type="ECO:0000313" key="5">
    <source>
        <dbReference type="EMBL" id="WXB19796.1"/>
    </source>
</evidence>
<evidence type="ECO:0000256" key="3">
    <source>
        <dbReference type="ARBA" id="ARBA00023163"/>
    </source>
</evidence>
<dbReference type="Proteomes" id="UP001370348">
    <property type="component" value="Chromosome"/>
</dbReference>
<dbReference type="InterPro" id="IPR036390">
    <property type="entry name" value="WH_DNA-bd_sf"/>
</dbReference>
<dbReference type="SUPFAM" id="SSF46785">
    <property type="entry name" value="Winged helix' DNA-binding domain"/>
    <property type="match status" value="1"/>
</dbReference>
<gene>
    <name evidence="5" type="ORF">LZC94_21550</name>
</gene>
<keyword evidence="2" id="KW-0238">DNA-binding</keyword>
<dbReference type="Gene3D" id="1.10.10.10">
    <property type="entry name" value="Winged helix-like DNA-binding domain superfamily/Winged helix DNA-binding domain"/>
    <property type="match status" value="1"/>
</dbReference>
<evidence type="ECO:0000256" key="1">
    <source>
        <dbReference type="ARBA" id="ARBA00023015"/>
    </source>
</evidence>
<protein>
    <submittedName>
        <fullName evidence="5">Metalloregulator ArsR/SmtB family transcription factor</fullName>
    </submittedName>
</protein>
<organism evidence="5 6">
    <name type="scientific">Pendulispora albinea</name>
    <dbReference type="NCBI Taxonomy" id="2741071"/>
    <lineage>
        <taxon>Bacteria</taxon>
        <taxon>Pseudomonadati</taxon>
        <taxon>Myxococcota</taxon>
        <taxon>Myxococcia</taxon>
        <taxon>Myxococcales</taxon>
        <taxon>Sorangiineae</taxon>
        <taxon>Pendulisporaceae</taxon>
        <taxon>Pendulispora</taxon>
    </lineage>
</organism>
<dbReference type="EMBL" id="CP089984">
    <property type="protein sequence ID" value="WXB19796.1"/>
    <property type="molecule type" value="Genomic_DNA"/>
</dbReference>
<proteinExistence type="predicted"/>
<dbReference type="PANTHER" id="PTHR33154:SF18">
    <property type="entry name" value="ARSENICAL RESISTANCE OPERON REPRESSOR"/>
    <property type="match status" value="1"/>
</dbReference>
<dbReference type="PROSITE" id="PS50987">
    <property type="entry name" value="HTH_ARSR_2"/>
    <property type="match status" value="1"/>
</dbReference>
<dbReference type="Pfam" id="PF01022">
    <property type="entry name" value="HTH_5"/>
    <property type="match status" value="1"/>
</dbReference>
<evidence type="ECO:0000313" key="6">
    <source>
        <dbReference type="Proteomes" id="UP001370348"/>
    </source>
</evidence>
<dbReference type="CDD" id="cd00090">
    <property type="entry name" value="HTH_ARSR"/>
    <property type="match status" value="1"/>
</dbReference>
<dbReference type="InterPro" id="IPR051081">
    <property type="entry name" value="HTH_MetalResp_TranReg"/>
</dbReference>
<dbReference type="NCBIfam" id="NF033788">
    <property type="entry name" value="HTH_metalloreg"/>
    <property type="match status" value="1"/>
</dbReference>
<sequence>MPVRCEPPETGRARIARWKKAMAFTPDLDERAAVIGVLAQPTRLRLFYLLDRLGEVCVCDLADILGVSQSAVSQHLAKFKAYGLVTVRRDNQTLFYRIADKPELASMRRLALSGIASGMGP</sequence>
<evidence type="ECO:0000259" key="4">
    <source>
        <dbReference type="PROSITE" id="PS50987"/>
    </source>
</evidence>
<dbReference type="SMART" id="SM00418">
    <property type="entry name" value="HTH_ARSR"/>
    <property type="match status" value="1"/>
</dbReference>
<evidence type="ECO:0000256" key="2">
    <source>
        <dbReference type="ARBA" id="ARBA00023125"/>
    </source>
</evidence>
<dbReference type="PANTHER" id="PTHR33154">
    <property type="entry name" value="TRANSCRIPTIONAL REGULATOR, ARSR FAMILY"/>
    <property type="match status" value="1"/>
</dbReference>
<reference evidence="5 6" key="1">
    <citation type="submission" date="2021-12" db="EMBL/GenBank/DDBJ databases">
        <title>Discovery of the Pendulisporaceae a myxobacterial family with distinct sporulation behavior and unique specialized metabolism.</title>
        <authorList>
            <person name="Garcia R."/>
            <person name="Popoff A."/>
            <person name="Bader C.D."/>
            <person name="Loehr J."/>
            <person name="Walesch S."/>
            <person name="Walt C."/>
            <person name="Boldt J."/>
            <person name="Bunk B."/>
            <person name="Haeckl F.J.F.P.J."/>
            <person name="Gunesch A.P."/>
            <person name="Birkelbach J."/>
            <person name="Nuebel U."/>
            <person name="Pietschmann T."/>
            <person name="Bach T."/>
            <person name="Mueller R."/>
        </authorList>
    </citation>
    <scope>NUCLEOTIDE SEQUENCE [LARGE SCALE GENOMIC DNA]</scope>
    <source>
        <strain evidence="5 6">MSr11954</strain>
    </source>
</reference>
<name>A0ABZ2MBC7_9BACT</name>
<dbReference type="PRINTS" id="PR00778">
    <property type="entry name" value="HTHARSR"/>
</dbReference>
<dbReference type="InterPro" id="IPR036388">
    <property type="entry name" value="WH-like_DNA-bd_sf"/>
</dbReference>
<dbReference type="InterPro" id="IPR011991">
    <property type="entry name" value="ArsR-like_HTH"/>
</dbReference>